<evidence type="ECO:0000313" key="1">
    <source>
        <dbReference type="EMBL" id="KAI5344566.1"/>
    </source>
</evidence>
<organism evidence="1 2">
    <name type="scientific">Prunus dulcis</name>
    <name type="common">Almond</name>
    <name type="synonym">Amygdalus dulcis</name>
    <dbReference type="NCBI Taxonomy" id="3755"/>
    <lineage>
        <taxon>Eukaryota</taxon>
        <taxon>Viridiplantae</taxon>
        <taxon>Streptophyta</taxon>
        <taxon>Embryophyta</taxon>
        <taxon>Tracheophyta</taxon>
        <taxon>Spermatophyta</taxon>
        <taxon>Magnoliopsida</taxon>
        <taxon>eudicotyledons</taxon>
        <taxon>Gunneridae</taxon>
        <taxon>Pentapetalae</taxon>
        <taxon>rosids</taxon>
        <taxon>fabids</taxon>
        <taxon>Rosales</taxon>
        <taxon>Rosaceae</taxon>
        <taxon>Amygdaloideae</taxon>
        <taxon>Amygdaleae</taxon>
        <taxon>Prunus</taxon>
    </lineage>
</organism>
<reference evidence="1 2" key="1">
    <citation type="journal article" date="2022" name="G3 (Bethesda)">
        <title>Whole-genome sequence and methylome profiling of the almond [Prunus dulcis (Mill.) D.A. Webb] cultivar 'Nonpareil'.</title>
        <authorList>
            <person name="D'Amico-Willman K.M."/>
            <person name="Ouma W.Z."/>
            <person name="Meulia T."/>
            <person name="Sideli G.M."/>
            <person name="Gradziel T.M."/>
            <person name="Fresnedo-Ramirez J."/>
        </authorList>
    </citation>
    <scope>NUCLEOTIDE SEQUENCE [LARGE SCALE GENOMIC DNA]</scope>
    <source>
        <strain evidence="1">Clone GOH B32 T37-40</strain>
    </source>
</reference>
<name>A0AAD4WLS3_PRUDU</name>
<proteinExistence type="predicted"/>
<dbReference type="Proteomes" id="UP001054821">
    <property type="component" value="Chromosome 2"/>
</dbReference>
<sequence>MVVHGGEGGEPSVESGSTAYREMQRNYKGLKAIADRVLVLPNTPEVGSSTQVSPSGSVGIAVVSASEGVDIWVGVPLARRNTLTEVKLAELRTSFSVIPYVGLRIPTTADVVRFPPEGSVLIFTDMYQHGFRLLFHPWV</sequence>
<dbReference type="EMBL" id="JAJFAZ020000002">
    <property type="protein sequence ID" value="KAI5344566.1"/>
    <property type="molecule type" value="Genomic_DNA"/>
</dbReference>
<evidence type="ECO:0000313" key="2">
    <source>
        <dbReference type="Proteomes" id="UP001054821"/>
    </source>
</evidence>
<protein>
    <submittedName>
        <fullName evidence="1">Uncharacterized protein</fullName>
    </submittedName>
</protein>
<keyword evidence="2" id="KW-1185">Reference proteome</keyword>
<accession>A0AAD4WLS3</accession>
<dbReference type="AlphaFoldDB" id="A0AAD4WLS3"/>
<comment type="caution">
    <text evidence="1">The sequence shown here is derived from an EMBL/GenBank/DDBJ whole genome shotgun (WGS) entry which is preliminary data.</text>
</comment>
<gene>
    <name evidence="1" type="ORF">L3X38_012443</name>
</gene>